<dbReference type="PANTHER" id="PTHR48078">
    <property type="entry name" value="THREONINE DEHYDRATASE, MITOCHONDRIAL-RELATED"/>
    <property type="match status" value="1"/>
</dbReference>
<evidence type="ECO:0000256" key="3">
    <source>
        <dbReference type="ARBA" id="ARBA00010869"/>
    </source>
</evidence>
<reference evidence="10 11" key="1">
    <citation type="submission" date="2020-07" db="EMBL/GenBank/DDBJ databases">
        <title>Sequencing the genomes of 1000 actinobacteria strains.</title>
        <authorList>
            <person name="Klenk H.-P."/>
        </authorList>
    </citation>
    <scope>NUCLEOTIDE SEQUENCE [LARGE SCALE GENOMIC DNA]</scope>
    <source>
        <strain evidence="10 11">DSM 15475</strain>
    </source>
</reference>
<organism evidence="10 11">
    <name type="scientific">Nesterenkonia xinjiangensis</name>
    <dbReference type="NCBI Taxonomy" id="225327"/>
    <lineage>
        <taxon>Bacteria</taxon>
        <taxon>Bacillati</taxon>
        <taxon>Actinomycetota</taxon>
        <taxon>Actinomycetes</taxon>
        <taxon>Micrococcales</taxon>
        <taxon>Micrococcaceae</taxon>
        <taxon>Nesterenkonia</taxon>
    </lineage>
</organism>
<dbReference type="InterPro" id="IPR050147">
    <property type="entry name" value="Ser/Thr_Dehydratase"/>
</dbReference>
<protein>
    <recommendedName>
        <fullName evidence="4">threonine ammonia-lyase</fullName>
        <ecNumber evidence="4">4.3.1.19</ecNumber>
    </recommendedName>
    <alternativeName>
        <fullName evidence="8">Threonine deaminase</fullName>
    </alternativeName>
</protein>
<dbReference type="PANTHER" id="PTHR48078:SF6">
    <property type="entry name" value="L-THREONINE DEHYDRATASE CATABOLIC TDCB"/>
    <property type="match status" value="1"/>
</dbReference>
<dbReference type="AlphaFoldDB" id="A0A7Z0GMR0"/>
<comment type="function">
    <text evidence="7">Catalyzes the anaerobic formation of alpha-ketobutyrate and ammonia from threonine in a two-step reaction. The first step involved a dehydration of threonine and a production of enamine intermediates (aminocrotonate), which tautomerizes to its imine form (iminobutyrate). Both intermediates are unstable and short-lived. The second step is the nonenzymatic hydrolysis of the enamine/imine intermediates to form 2-ketobutyrate and free ammonia. In the low water environment of the cell, the second step is accelerated by RidA.</text>
</comment>
<evidence type="ECO:0000313" key="10">
    <source>
        <dbReference type="EMBL" id="NYJ78747.1"/>
    </source>
</evidence>
<dbReference type="InterPro" id="IPR036052">
    <property type="entry name" value="TrpB-like_PALP_sf"/>
</dbReference>
<evidence type="ECO:0000256" key="1">
    <source>
        <dbReference type="ARBA" id="ARBA00001274"/>
    </source>
</evidence>
<evidence type="ECO:0000256" key="4">
    <source>
        <dbReference type="ARBA" id="ARBA00012096"/>
    </source>
</evidence>
<evidence type="ECO:0000256" key="5">
    <source>
        <dbReference type="ARBA" id="ARBA00022898"/>
    </source>
</evidence>
<gene>
    <name evidence="10" type="ORF">HNR09_002158</name>
</gene>
<evidence type="ECO:0000256" key="8">
    <source>
        <dbReference type="ARBA" id="ARBA00031427"/>
    </source>
</evidence>
<dbReference type="CDD" id="cd01562">
    <property type="entry name" value="Thr-dehyd"/>
    <property type="match status" value="1"/>
</dbReference>
<dbReference type="InterPro" id="IPR001926">
    <property type="entry name" value="TrpB-like_PALP"/>
</dbReference>
<keyword evidence="11" id="KW-1185">Reference proteome</keyword>
<accession>A0A7Z0GMR0</accession>
<dbReference type="SUPFAM" id="SSF53686">
    <property type="entry name" value="Tryptophan synthase beta subunit-like PLP-dependent enzymes"/>
    <property type="match status" value="1"/>
</dbReference>
<evidence type="ECO:0000256" key="6">
    <source>
        <dbReference type="ARBA" id="ARBA00023239"/>
    </source>
</evidence>
<sequence>MNRPPSLHDVVTAHRRLRGRIRETSIEHSPMLSAQTGTELLLKWENQQLTGSFKVRGALNTVDALSPEQRNRGVVTASSGNHAQGLSWAASAQGVPATIVVPENTPETKKAGARGLGADLIVHGDSYDDAEAHAWRLAEERGAVYVHSYDDPRIIAGQGTVALEALLEVPDLDAIVVPVGGGGLISGIAVAAKAINPDIEIIGVQPEVSAKFRASYEAGHRVEVPYRSSWADGLPGDIGTLNLEIVLRLVDGFVSVREDSIADAVAWLAEHHRQMVEGSGAVGVAAFRHELLGRLHGKKVLTVITGGNIDADRFAEFLGRRPHGSAI</sequence>
<evidence type="ECO:0000256" key="7">
    <source>
        <dbReference type="ARBA" id="ARBA00025527"/>
    </source>
</evidence>
<name>A0A7Z0GMR0_9MICC</name>
<dbReference type="FunFam" id="3.40.50.1100:FF:000007">
    <property type="entry name" value="L-threonine dehydratase catabolic TdcB"/>
    <property type="match status" value="1"/>
</dbReference>
<dbReference type="Gene3D" id="3.40.50.1100">
    <property type="match status" value="2"/>
</dbReference>
<feature type="domain" description="Tryptophan synthase beta chain-like PALP" evidence="9">
    <location>
        <begin position="20"/>
        <end position="306"/>
    </location>
</feature>
<dbReference type="FunFam" id="3.40.50.1100:FF:000005">
    <property type="entry name" value="Threonine dehydratase catabolic"/>
    <property type="match status" value="1"/>
</dbReference>
<dbReference type="GO" id="GO:0006567">
    <property type="term" value="P:L-threonine catabolic process"/>
    <property type="evidence" value="ECO:0007669"/>
    <property type="project" value="TreeGrafter"/>
</dbReference>
<proteinExistence type="inferred from homology"/>
<comment type="similarity">
    <text evidence="3">Belongs to the serine/threonine dehydratase family.</text>
</comment>
<dbReference type="GO" id="GO:0006565">
    <property type="term" value="P:L-serine catabolic process"/>
    <property type="evidence" value="ECO:0007669"/>
    <property type="project" value="TreeGrafter"/>
</dbReference>
<comment type="caution">
    <text evidence="10">The sequence shown here is derived from an EMBL/GenBank/DDBJ whole genome shotgun (WGS) entry which is preliminary data.</text>
</comment>
<evidence type="ECO:0000256" key="2">
    <source>
        <dbReference type="ARBA" id="ARBA00001933"/>
    </source>
</evidence>
<evidence type="ECO:0000259" key="9">
    <source>
        <dbReference type="Pfam" id="PF00291"/>
    </source>
</evidence>
<dbReference type="Proteomes" id="UP000535437">
    <property type="component" value="Unassembled WGS sequence"/>
</dbReference>
<comment type="catalytic activity">
    <reaction evidence="1">
        <text>L-threonine = 2-oxobutanoate + NH4(+)</text>
        <dbReference type="Rhea" id="RHEA:22108"/>
        <dbReference type="ChEBI" id="CHEBI:16763"/>
        <dbReference type="ChEBI" id="CHEBI:28938"/>
        <dbReference type="ChEBI" id="CHEBI:57926"/>
        <dbReference type="EC" id="4.3.1.19"/>
    </reaction>
</comment>
<dbReference type="Pfam" id="PF00291">
    <property type="entry name" value="PALP"/>
    <property type="match status" value="1"/>
</dbReference>
<comment type="cofactor">
    <cofactor evidence="2">
        <name>pyridoxal 5'-phosphate</name>
        <dbReference type="ChEBI" id="CHEBI:597326"/>
    </cofactor>
</comment>
<dbReference type="GO" id="GO:0003941">
    <property type="term" value="F:L-serine ammonia-lyase activity"/>
    <property type="evidence" value="ECO:0007669"/>
    <property type="project" value="TreeGrafter"/>
</dbReference>
<dbReference type="GO" id="GO:0004794">
    <property type="term" value="F:threonine deaminase activity"/>
    <property type="evidence" value="ECO:0007669"/>
    <property type="project" value="UniProtKB-EC"/>
</dbReference>
<dbReference type="EC" id="4.3.1.19" evidence="4"/>
<dbReference type="EMBL" id="JACCFY010000001">
    <property type="protein sequence ID" value="NYJ78747.1"/>
    <property type="molecule type" value="Genomic_DNA"/>
</dbReference>
<dbReference type="RefSeq" id="WP_179542048.1">
    <property type="nucleotide sequence ID" value="NZ_BAAALL010000005.1"/>
</dbReference>
<keyword evidence="6 10" id="KW-0456">Lyase</keyword>
<keyword evidence="5" id="KW-0663">Pyridoxal phosphate</keyword>
<dbReference type="GO" id="GO:0009097">
    <property type="term" value="P:isoleucine biosynthetic process"/>
    <property type="evidence" value="ECO:0007669"/>
    <property type="project" value="TreeGrafter"/>
</dbReference>
<evidence type="ECO:0000313" key="11">
    <source>
        <dbReference type="Proteomes" id="UP000535437"/>
    </source>
</evidence>